<comment type="caution">
    <text evidence="2">The sequence shown here is derived from an EMBL/GenBank/DDBJ whole genome shotgun (WGS) entry which is preliminary data.</text>
</comment>
<sequence length="106" mass="11198">MSTGRISKKCIIAKERKADEAKANEAEAETEADRQRGEKRKGGEGRVSCAAPATVASAEPTKGVPGPNQPNSACVTFRKSFARVEDHASQTFVNQASSSPNTSSMT</sequence>
<evidence type="ECO:0000313" key="3">
    <source>
        <dbReference type="Proteomes" id="UP001595075"/>
    </source>
</evidence>
<dbReference type="EMBL" id="JAZHXI010000019">
    <property type="protein sequence ID" value="KAL2061439.1"/>
    <property type="molecule type" value="Genomic_DNA"/>
</dbReference>
<keyword evidence="3" id="KW-1185">Reference proteome</keyword>
<proteinExistence type="predicted"/>
<feature type="region of interest" description="Disordered" evidence="1">
    <location>
        <begin position="1"/>
        <end position="71"/>
    </location>
</feature>
<dbReference type="Proteomes" id="UP001595075">
    <property type="component" value="Unassembled WGS sequence"/>
</dbReference>
<protein>
    <submittedName>
        <fullName evidence="2">Uncharacterized protein</fullName>
    </submittedName>
</protein>
<accession>A0ABR4BUX5</accession>
<gene>
    <name evidence="2" type="ORF">VTL71DRAFT_7712</name>
</gene>
<evidence type="ECO:0000256" key="1">
    <source>
        <dbReference type="SAM" id="MobiDB-lite"/>
    </source>
</evidence>
<reference evidence="2 3" key="1">
    <citation type="journal article" date="2024" name="Commun. Biol.">
        <title>Comparative genomic analysis of thermophilic fungi reveals convergent evolutionary adaptations and gene losses.</title>
        <authorList>
            <person name="Steindorff A.S."/>
            <person name="Aguilar-Pontes M.V."/>
            <person name="Robinson A.J."/>
            <person name="Andreopoulos B."/>
            <person name="LaButti K."/>
            <person name="Kuo A."/>
            <person name="Mondo S."/>
            <person name="Riley R."/>
            <person name="Otillar R."/>
            <person name="Haridas S."/>
            <person name="Lipzen A."/>
            <person name="Grimwood J."/>
            <person name="Schmutz J."/>
            <person name="Clum A."/>
            <person name="Reid I.D."/>
            <person name="Moisan M.C."/>
            <person name="Butler G."/>
            <person name="Nguyen T.T.M."/>
            <person name="Dewar K."/>
            <person name="Conant G."/>
            <person name="Drula E."/>
            <person name="Henrissat B."/>
            <person name="Hansel C."/>
            <person name="Singer S."/>
            <person name="Hutchinson M.I."/>
            <person name="de Vries R.P."/>
            <person name="Natvig D.O."/>
            <person name="Powell A.J."/>
            <person name="Tsang A."/>
            <person name="Grigoriev I.V."/>
        </authorList>
    </citation>
    <scope>NUCLEOTIDE SEQUENCE [LARGE SCALE GENOMIC DNA]</scope>
    <source>
        <strain evidence="2 3">CBS 494.80</strain>
    </source>
</reference>
<organism evidence="2 3">
    <name type="scientific">Oculimacula yallundae</name>
    <dbReference type="NCBI Taxonomy" id="86028"/>
    <lineage>
        <taxon>Eukaryota</taxon>
        <taxon>Fungi</taxon>
        <taxon>Dikarya</taxon>
        <taxon>Ascomycota</taxon>
        <taxon>Pezizomycotina</taxon>
        <taxon>Leotiomycetes</taxon>
        <taxon>Helotiales</taxon>
        <taxon>Ploettnerulaceae</taxon>
        <taxon>Oculimacula</taxon>
    </lineage>
</organism>
<feature type="compositionally biased region" description="Basic and acidic residues" evidence="1">
    <location>
        <begin position="12"/>
        <end position="44"/>
    </location>
</feature>
<evidence type="ECO:0000313" key="2">
    <source>
        <dbReference type="EMBL" id="KAL2061439.1"/>
    </source>
</evidence>
<name>A0ABR4BUX5_9HELO</name>